<keyword evidence="3" id="KW-0732">Signal</keyword>
<dbReference type="OrthoDB" id="19261at2759"/>
<comment type="cofactor">
    <cofactor evidence="1">
        <name>pyridoxal 5'-phosphate</name>
        <dbReference type="ChEBI" id="CHEBI:597326"/>
    </cofactor>
</comment>
<dbReference type="Pfam" id="PF01212">
    <property type="entry name" value="Beta_elim_lyase"/>
    <property type="match status" value="1"/>
</dbReference>
<dbReference type="InterPro" id="IPR011059">
    <property type="entry name" value="Metal-dep_hydrolase_composite"/>
</dbReference>
<dbReference type="GO" id="GO:0016740">
    <property type="term" value="F:transferase activity"/>
    <property type="evidence" value="ECO:0007669"/>
    <property type="project" value="UniProtKB-KW"/>
</dbReference>
<reference evidence="6 7" key="1">
    <citation type="journal article" date="2018" name="Sci. Rep.">
        <title>Comparative genomics provides insights into the lifestyle and reveals functional heterogeneity of dark septate endophytic fungi.</title>
        <authorList>
            <person name="Knapp D.G."/>
            <person name="Nemeth J.B."/>
            <person name="Barry K."/>
            <person name="Hainaut M."/>
            <person name="Henrissat B."/>
            <person name="Johnson J."/>
            <person name="Kuo A."/>
            <person name="Lim J.H.P."/>
            <person name="Lipzen A."/>
            <person name="Nolan M."/>
            <person name="Ohm R.A."/>
            <person name="Tamas L."/>
            <person name="Grigoriev I.V."/>
            <person name="Spatafora J.W."/>
            <person name="Nagy L.G."/>
            <person name="Kovacs G.M."/>
        </authorList>
    </citation>
    <scope>NUCLEOTIDE SEQUENCE [LARGE SCALE GENOMIC DNA]</scope>
    <source>
        <strain evidence="6 7">DSE2036</strain>
    </source>
</reference>
<dbReference type="InterPro" id="IPR006680">
    <property type="entry name" value="Amidohydro-rel"/>
</dbReference>
<dbReference type="InterPro" id="IPR001597">
    <property type="entry name" value="ArAA_b-elim_lyase/Thr_aldolase"/>
</dbReference>
<feature type="domain" description="Aromatic amino acid beta-eliminating lyase/threonine aldolase" evidence="4">
    <location>
        <begin position="420"/>
        <end position="744"/>
    </location>
</feature>
<dbReference type="InterPro" id="IPR032466">
    <property type="entry name" value="Metal_Hydrolase"/>
</dbReference>
<dbReference type="SUPFAM" id="SSF51556">
    <property type="entry name" value="Metallo-dependent hydrolases"/>
    <property type="match status" value="1"/>
</dbReference>
<dbReference type="PANTHER" id="PTHR32325">
    <property type="entry name" value="BETA-ELIMINATING LYASE-LIKE PROTEIN-RELATED"/>
    <property type="match status" value="1"/>
</dbReference>
<dbReference type="GO" id="GO:0016810">
    <property type="term" value="F:hydrolase activity, acting on carbon-nitrogen (but not peptide) bonds"/>
    <property type="evidence" value="ECO:0007669"/>
    <property type="project" value="InterPro"/>
</dbReference>
<dbReference type="Gene3D" id="1.20.58.520">
    <property type="entry name" value="Amidohydrolase"/>
    <property type="match status" value="1"/>
</dbReference>
<evidence type="ECO:0000313" key="7">
    <source>
        <dbReference type="Proteomes" id="UP000244855"/>
    </source>
</evidence>
<gene>
    <name evidence="6" type="ORF">DM02DRAFT_728480</name>
</gene>
<dbReference type="Gene3D" id="3.30.110.90">
    <property type="entry name" value="Amidohydrolase"/>
    <property type="match status" value="1"/>
</dbReference>
<evidence type="ECO:0000256" key="3">
    <source>
        <dbReference type="SAM" id="SignalP"/>
    </source>
</evidence>
<evidence type="ECO:0000259" key="5">
    <source>
        <dbReference type="Pfam" id="PF01979"/>
    </source>
</evidence>
<dbReference type="PANTHER" id="PTHR32325:SF4">
    <property type="entry name" value="TRYPTOPHANASE"/>
    <property type="match status" value="1"/>
</dbReference>
<feature type="chain" id="PRO_5015971745" evidence="3">
    <location>
        <begin position="20"/>
        <end position="894"/>
    </location>
</feature>
<dbReference type="EMBL" id="KZ805371">
    <property type="protein sequence ID" value="PVI00602.1"/>
    <property type="molecule type" value="Genomic_DNA"/>
</dbReference>
<keyword evidence="6" id="KW-0808">Transferase</keyword>
<evidence type="ECO:0000313" key="6">
    <source>
        <dbReference type="EMBL" id="PVI00602.1"/>
    </source>
</evidence>
<dbReference type="Gene3D" id="2.30.40.10">
    <property type="entry name" value="Urease, subunit C, domain 1"/>
    <property type="match status" value="1"/>
</dbReference>
<keyword evidence="7" id="KW-1185">Reference proteome</keyword>
<dbReference type="Gene3D" id="3.40.50.10910">
    <property type="entry name" value="Amidohydrolase"/>
    <property type="match status" value="1"/>
</dbReference>
<organism evidence="6 7">
    <name type="scientific">Periconia macrospinosa</name>
    <dbReference type="NCBI Taxonomy" id="97972"/>
    <lineage>
        <taxon>Eukaryota</taxon>
        <taxon>Fungi</taxon>
        <taxon>Dikarya</taxon>
        <taxon>Ascomycota</taxon>
        <taxon>Pezizomycotina</taxon>
        <taxon>Dothideomycetes</taxon>
        <taxon>Pleosporomycetidae</taxon>
        <taxon>Pleosporales</taxon>
        <taxon>Massarineae</taxon>
        <taxon>Periconiaceae</taxon>
        <taxon>Periconia</taxon>
    </lineage>
</organism>
<dbReference type="AlphaFoldDB" id="A0A2V1DRU5"/>
<feature type="domain" description="Amidohydrolase-related" evidence="5">
    <location>
        <begin position="101"/>
        <end position="397"/>
    </location>
</feature>
<keyword evidence="2" id="KW-0663">Pyridoxal phosphate</keyword>
<dbReference type="Proteomes" id="UP000244855">
    <property type="component" value="Unassembled WGS sequence"/>
</dbReference>
<evidence type="ECO:0000256" key="1">
    <source>
        <dbReference type="ARBA" id="ARBA00001933"/>
    </source>
</evidence>
<accession>A0A2V1DRU5</accession>
<dbReference type="InterPro" id="IPR015421">
    <property type="entry name" value="PyrdxlP-dep_Trfase_major"/>
</dbReference>
<evidence type="ECO:0000256" key="2">
    <source>
        <dbReference type="ARBA" id="ARBA00022898"/>
    </source>
</evidence>
<dbReference type="InterPro" id="IPR015424">
    <property type="entry name" value="PyrdxlP-dep_Trfase"/>
</dbReference>
<dbReference type="STRING" id="97972.A0A2V1DRU5"/>
<dbReference type="SUPFAM" id="SSF53383">
    <property type="entry name" value="PLP-dependent transferases"/>
    <property type="match status" value="1"/>
</dbReference>
<dbReference type="GO" id="GO:0006520">
    <property type="term" value="P:amino acid metabolic process"/>
    <property type="evidence" value="ECO:0007669"/>
    <property type="project" value="InterPro"/>
</dbReference>
<name>A0A2V1DRU5_9PLEO</name>
<dbReference type="GO" id="GO:0016829">
    <property type="term" value="F:lyase activity"/>
    <property type="evidence" value="ECO:0007669"/>
    <property type="project" value="InterPro"/>
</dbReference>
<feature type="signal peptide" evidence="3">
    <location>
        <begin position="1"/>
        <end position="19"/>
    </location>
</feature>
<dbReference type="Gene3D" id="3.40.640.10">
    <property type="entry name" value="Type I PLP-dependent aspartate aminotransferase-like (Major domain)"/>
    <property type="match status" value="1"/>
</dbReference>
<protein>
    <submittedName>
        <fullName evidence="6">PLP-dependent transferase</fullName>
    </submittedName>
</protein>
<sequence length="894" mass="98093">MKFICYLLLTASICTRVNSCLPSNHLRRETDALYVDKQLGLLRARSQSMASTICKGKTALKNIRVFNGWGFSEPNTVAIDGDRITFDARHADHIIDGEGGFLLPGLIDSHVHLTQLDSLEVLSSYGITSVLNMGCNNYTLCAALREQVGLTSFFTAGEGAIAPNSTHAKVFGATGFVHSPSQAPEFVANVFGNGSDYIKLIAQSDGFNQATHDALVKATHALGKVAMTHAQDYASYGVAIRSKTDGIQHVPFDIPISEDMIQLIKRQRQYVTPTLNIGKIATQNKTIEQIVSPGIPLTYEAGVVSVQRLMRAGVTLLAGTDANDQAENFLNGDLMGLTLHKELQYLTEAGMSEVDALRAATVIPSIMHNLEGRGSIKEGYRADLLLLKPDRDPLRNISATLDIARPKLYFYIIVNYKYLGTIAIIDVQWLSLMRGDESYGRNWGYYCLLDLFRYIFERGNDHAQVFRRVVTGMLDSDFYHEELLKPHQGGFVNGGTYQLQRPNVFIRPQGRCAEALLFSILSSMGAENSQETDTPVIISNGFFDTTGADASVAGFELQMFTQPGLSGPFPHHLVGKANNFKGNMDVTAAEAYVEKHPGRIKMILMTITNNWAAGQPVSMQNIRSAAALAKSKGIPFFSMLAEMFSYVDGFIISLKKDGLSNMGGALCIRDDGLLTQQYSGIGILLKERQILTYGNDSYGGMSGRDLITASAGLYEVTKASYIRSRIGQVQRFAHKLQAASIAVLSPPGGHAVYSEMDEYFSGCNRSPGDLASVWFTIELIRRGKDMRLRHFSSGLKPVPVNLDPTCTYVEEESALRLNADIEKAYEPTVPGARLANLKAIFFLERAEGIFAEWHSCAASRHGPEWKLYLNPRLASASSKGLSATREALQKPNMG</sequence>
<proteinExistence type="predicted"/>
<evidence type="ECO:0000259" key="4">
    <source>
        <dbReference type="Pfam" id="PF01212"/>
    </source>
</evidence>
<dbReference type="SUPFAM" id="SSF51338">
    <property type="entry name" value="Composite domain of metallo-dependent hydrolases"/>
    <property type="match status" value="1"/>
</dbReference>
<dbReference type="Pfam" id="PF01979">
    <property type="entry name" value="Amidohydro_1"/>
    <property type="match status" value="1"/>
</dbReference>